<evidence type="ECO:0000256" key="4">
    <source>
        <dbReference type="ARBA" id="ARBA00022692"/>
    </source>
</evidence>
<dbReference type="GO" id="GO:0015293">
    <property type="term" value="F:symporter activity"/>
    <property type="evidence" value="ECO:0007669"/>
    <property type="project" value="UniProtKB-KW"/>
</dbReference>
<evidence type="ECO:0000256" key="8">
    <source>
        <dbReference type="ARBA" id="ARBA00023136"/>
    </source>
</evidence>
<evidence type="ECO:0000256" key="2">
    <source>
        <dbReference type="ARBA" id="ARBA00005590"/>
    </source>
</evidence>
<comment type="caution">
    <text evidence="13">The sequence shown here is derived from an EMBL/GenBank/DDBJ whole genome shotgun (WGS) entry which is preliminary data.</text>
</comment>
<dbReference type="InterPro" id="IPR013057">
    <property type="entry name" value="AA_transpt_TM"/>
</dbReference>
<organism evidence="13 14">
    <name type="scientific">Morella rubra</name>
    <name type="common">Chinese bayberry</name>
    <dbReference type="NCBI Taxonomy" id="262757"/>
    <lineage>
        <taxon>Eukaryota</taxon>
        <taxon>Viridiplantae</taxon>
        <taxon>Streptophyta</taxon>
        <taxon>Embryophyta</taxon>
        <taxon>Tracheophyta</taxon>
        <taxon>Spermatophyta</taxon>
        <taxon>Magnoliopsida</taxon>
        <taxon>eudicotyledons</taxon>
        <taxon>Gunneridae</taxon>
        <taxon>Pentapetalae</taxon>
        <taxon>rosids</taxon>
        <taxon>fabids</taxon>
        <taxon>Fagales</taxon>
        <taxon>Myricaceae</taxon>
        <taxon>Morella</taxon>
    </lineage>
</organism>
<evidence type="ECO:0000256" key="7">
    <source>
        <dbReference type="ARBA" id="ARBA00022989"/>
    </source>
</evidence>
<evidence type="ECO:0000313" key="13">
    <source>
        <dbReference type="EMBL" id="KAB1207620.1"/>
    </source>
</evidence>
<feature type="transmembrane region" description="Helical" evidence="11">
    <location>
        <begin position="433"/>
        <end position="453"/>
    </location>
</feature>
<evidence type="ECO:0000256" key="5">
    <source>
        <dbReference type="ARBA" id="ARBA00022847"/>
    </source>
</evidence>
<feature type="transmembrane region" description="Helical" evidence="11">
    <location>
        <begin position="76"/>
        <end position="97"/>
    </location>
</feature>
<evidence type="ECO:0000256" key="10">
    <source>
        <dbReference type="ARBA" id="ARBA00045588"/>
    </source>
</evidence>
<feature type="transmembrane region" description="Helical" evidence="11">
    <location>
        <begin position="223"/>
        <end position="245"/>
    </location>
</feature>
<dbReference type="EMBL" id="RXIC02000025">
    <property type="protein sequence ID" value="KAB1207620.1"/>
    <property type="molecule type" value="Genomic_DNA"/>
</dbReference>
<feature type="transmembrane region" description="Helical" evidence="11">
    <location>
        <begin position="103"/>
        <end position="127"/>
    </location>
</feature>
<feature type="transmembrane region" description="Helical" evidence="11">
    <location>
        <begin position="306"/>
        <end position="328"/>
    </location>
</feature>
<feature type="transmembrane region" description="Helical" evidence="11">
    <location>
        <begin position="195"/>
        <end position="217"/>
    </location>
</feature>
<evidence type="ECO:0000256" key="3">
    <source>
        <dbReference type="ARBA" id="ARBA00022448"/>
    </source>
</evidence>
<evidence type="ECO:0000256" key="1">
    <source>
        <dbReference type="ARBA" id="ARBA00004127"/>
    </source>
</evidence>
<comment type="function">
    <text evidence="10">Carrier protein involved in proton-driven auxin influx. Mediates the formation of auxin gradient from developing leaves (site of auxin biosynthesis) to tips by contributing to the loading of auxin in vascular tissues and facilitating acropetal (base to tip) auxin transport within inner tissues of the root apex, and basipetal (tip to base) auxin transport within outer tissues of the root apex. May be involved in lateral roots and nodules formation.</text>
</comment>
<keyword evidence="6" id="KW-0029">Amino-acid transport</keyword>
<dbReference type="GO" id="GO:0006865">
    <property type="term" value="P:amino acid transport"/>
    <property type="evidence" value="ECO:0007669"/>
    <property type="project" value="UniProtKB-KW"/>
</dbReference>
<gene>
    <name evidence="13" type="ORF">CJ030_MR7G014905</name>
</gene>
<proteinExistence type="inferred from homology"/>
<keyword evidence="9" id="KW-0927">Auxin signaling pathway</keyword>
<feature type="transmembrane region" description="Helical" evidence="11">
    <location>
        <begin position="335"/>
        <end position="353"/>
    </location>
</feature>
<feature type="domain" description="Amino acid transporter transmembrane" evidence="12">
    <location>
        <begin position="72"/>
        <end position="484"/>
    </location>
</feature>
<keyword evidence="7 11" id="KW-1133">Transmembrane helix</keyword>
<keyword evidence="3" id="KW-0813">Transport</keyword>
<dbReference type="Pfam" id="PF01490">
    <property type="entry name" value="Aa_trans"/>
    <property type="match status" value="1"/>
</dbReference>
<dbReference type="PANTHER" id="PTHR48017">
    <property type="entry name" value="OS05G0424000 PROTEIN-RELATED"/>
    <property type="match status" value="1"/>
</dbReference>
<evidence type="ECO:0000256" key="11">
    <source>
        <dbReference type="SAM" id="Phobius"/>
    </source>
</evidence>
<feature type="transmembrane region" description="Helical" evidence="11">
    <location>
        <begin position="407"/>
        <end position="427"/>
    </location>
</feature>
<reference evidence="13 14" key="1">
    <citation type="journal article" date="2019" name="Plant Biotechnol. J.">
        <title>The red bayberry genome and genetic basis of sex determination.</title>
        <authorList>
            <person name="Jia H.M."/>
            <person name="Jia H.J."/>
            <person name="Cai Q.L."/>
            <person name="Wang Y."/>
            <person name="Zhao H.B."/>
            <person name="Yang W.F."/>
            <person name="Wang G.Y."/>
            <person name="Li Y.H."/>
            <person name="Zhan D.L."/>
            <person name="Shen Y.T."/>
            <person name="Niu Q.F."/>
            <person name="Chang L."/>
            <person name="Qiu J."/>
            <person name="Zhao L."/>
            <person name="Xie H.B."/>
            <person name="Fu W.Y."/>
            <person name="Jin J."/>
            <person name="Li X.W."/>
            <person name="Jiao Y."/>
            <person name="Zhou C.C."/>
            <person name="Tu T."/>
            <person name="Chai C.Y."/>
            <person name="Gao J.L."/>
            <person name="Fan L.J."/>
            <person name="van de Weg E."/>
            <person name="Wang J.Y."/>
            <person name="Gao Z.S."/>
        </authorList>
    </citation>
    <scope>NUCLEOTIDE SEQUENCE [LARGE SCALE GENOMIC DNA]</scope>
    <source>
        <tissue evidence="13">Leaves</tissue>
    </source>
</reference>
<feature type="transmembrane region" description="Helical" evidence="11">
    <location>
        <begin position="365"/>
        <end position="386"/>
    </location>
</feature>
<comment type="subcellular location">
    <subcellularLocation>
        <location evidence="1">Endomembrane system</location>
        <topology evidence="1">Multi-pass membrane protein</topology>
    </subcellularLocation>
</comment>
<dbReference type="GO" id="GO:0009734">
    <property type="term" value="P:auxin-activated signaling pathway"/>
    <property type="evidence" value="ECO:0007669"/>
    <property type="project" value="UniProtKB-KW"/>
</dbReference>
<keyword evidence="14" id="KW-1185">Reference proteome</keyword>
<accession>A0A6A1V8W7</accession>
<feature type="transmembrane region" description="Helical" evidence="11">
    <location>
        <begin position="465"/>
        <end position="489"/>
    </location>
</feature>
<dbReference type="Proteomes" id="UP000516437">
    <property type="component" value="Chromosome 7"/>
</dbReference>
<comment type="similarity">
    <text evidence="2">Belongs to the amino acid/polyamine transporter 2 family. Amino acid/auxin permease (AAAP) (TC 2.A.18.1) subfamily.</text>
</comment>
<keyword evidence="5" id="KW-0769">Symport</keyword>
<feature type="transmembrane region" description="Helical" evidence="11">
    <location>
        <begin position="164"/>
        <end position="183"/>
    </location>
</feature>
<sequence>MGEVVEANYSPAPDDIFLNPAICTKSPVELVQVITITACPSIENITSSGSTNLRGFEQNPQEAWLPITESRNGNTFSVTVLTLCSGIGMQALVLPVAFATLGWAWGILCWSLAFVWQLYTIGLLVRLHESVPGIRYSRYLQLAIAAFGAKLGKLLAIFPTMYLSGGTCALLIITGGGTMELLFKTVCHSESTCHAKSLSGAEWFLVFTCIAILIAQLPNLNSVAGVSLVGAITALLQTTLIWVLSIQKGRPSDVSYGPSEVVSSDMGKISSILNALGIILLAFRGHNGTLPSSPKRPSHKPMWKGVTISYILIAMCQFPLAIAGFWAYGNKASKFSLTWVPYSGGLLAAFAKFHGHNTSKFTMGFIYVLVIVNCLCTFQIYAMPVFDNLELRYTTRKKQRCSRWARTGLRVFFGGLVFFIAVAFPFLGSLAPLIGGFTLPLTLAYPCFMWLSLKKPRPNGAVWSLNLGLGSFGIVLSILLVVAAAWTLADKGLNANFFKP</sequence>
<protein>
    <submittedName>
        <fullName evidence="13">Lysine histidine transporter-like 8</fullName>
    </submittedName>
</protein>
<keyword evidence="4 11" id="KW-0812">Transmembrane</keyword>
<dbReference type="AlphaFoldDB" id="A0A6A1V8W7"/>
<keyword evidence="8 11" id="KW-0472">Membrane</keyword>
<evidence type="ECO:0000259" key="12">
    <source>
        <dbReference type="Pfam" id="PF01490"/>
    </source>
</evidence>
<evidence type="ECO:0000313" key="14">
    <source>
        <dbReference type="Proteomes" id="UP000516437"/>
    </source>
</evidence>
<evidence type="ECO:0000256" key="9">
    <source>
        <dbReference type="ARBA" id="ARBA00023294"/>
    </source>
</evidence>
<dbReference type="GO" id="GO:0012505">
    <property type="term" value="C:endomembrane system"/>
    <property type="evidence" value="ECO:0007669"/>
    <property type="project" value="UniProtKB-SubCell"/>
</dbReference>
<name>A0A6A1V8W7_9ROSI</name>
<dbReference type="OrthoDB" id="40134at2759"/>
<evidence type="ECO:0000256" key="6">
    <source>
        <dbReference type="ARBA" id="ARBA00022970"/>
    </source>
</evidence>